<sequence length="263" mass="28191">MVEINGDVAEGFGLVADAFTRNFDDHGEVGAAFCLYVDGADVVDLWGGVADPATGGKWERNTLQVHFSTTKGVAAICAAILHERGQLDYETPVAAYWPEFAAGGKEAVTVAQCMSHQAGLAAVDTPLTLDEICDKEPVLRALEVQEPLWEPGTANGYHAITYGWIVGEIVKRVDGRPISQFLAEEIAGPLGIDSFIGLPESEEHRVAPIIGAPPPDDQEEMEMMLALMGPGTLGFRALTMDGAIVMTDEQNPFNTRQVHAAEI</sequence>
<protein>
    <recommendedName>
        <fullName evidence="1">Beta-lactamase-related domain-containing protein</fullName>
    </recommendedName>
</protein>
<accession>A0A382UL76</accession>
<proteinExistence type="predicted"/>
<dbReference type="InterPro" id="IPR012338">
    <property type="entry name" value="Beta-lactam/transpept-like"/>
</dbReference>
<dbReference type="InterPro" id="IPR052907">
    <property type="entry name" value="Beta-lactamase/esterase"/>
</dbReference>
<feature type="non-terminal residue" evidence="2">
    <location>
        <position position="263"/>
    </location>
</feature>
<evidence type="ECO:0000313" key="2">
    <source>
        <dbReference type="EMBL" id="SVD34431.1"/>
    </source>
</evidence>
<dbReference type="Gene3D" id="3.40.710.10">
    <property type="entry name" value="DD-peptidase/beta-lactamase superfamily"/>
    <property type="match status" value="1"/>
</dbReference>
<dbReference type="InterPro" id="IPR001466">
    <property type="entry name" value="Beta-lactam-related"/>
</dbReference>
<dbReference type="Pfam" id="PF00144">
    <property type="entry name" value="Beta-lactamase"/>
    <property type="match status" value="1"/>
</dbReference>
<evidence type="ECO:0000259" key="1">
    <source>
        <dbReference type="Pfam" id="PF00144"/>
    </source>
</evidence>
<organism evidence="2">
    <name type="scientific">marine metagenome</name>
    <dbReference type="NCBI Taxonomy" id="408172"/>
    <lineage>
        <taxon>unclassified sequences</taxon>
        <taxon>metagenomes</taxon>
        <taxon>ecological metagenomes</taxon>
    </lineage>
</organism>
<name>A0A382UL76_9ZZZZ</name>
<dbReference type="PANTHER" id="PTHR43319">
    <property type="entry name" value="BETA-LACTAMASE-RELATED"/>
    <property type="match status" value="1"/>
</dbReference>
<dbReference type="EMBL" id="UINC01144736">
    <property type="protein sequence ID" value="SVD34431.1"/>
    <property type="molecule type" value="Genomic_DNA"/>
</dbReference>
<dbReference type="PANTHER" id="PTHR43319:SF3">
    <property type="entry name" value="BETA-LACTAMASE-RELATED DOMAIN-CONTAINING PROTEIN"/>
    <property type="match status" value="1"/>
</dbReference>
<reference evidence="2" key="1">
    <citation type="submission" date="2018-05" db="EMBL/GenBank/DDBJ databases">
        <authorList>
            <person name="Lanie J.A."/>
            <person name="Ng W.-L."/>
            <person name="Kazmierczak K.M."/>
            <person name="Andrzejewski T.M."/>
            <person name="Davidsen T.M."/>
            <person name="Wayne K.J."/>
            <person name="Tettelin H."/>
            <person name="Glass J.I."/>
            <person name="Rusch D."/>
            <person name="Podicherti R."/>
            <person name="Tsui H.-C.T."/>
            <person name="Winkler M.E."/>
        </authorList>
    </citation>
    <scope>NUCLEOTIDE SEQUENCE</scope>
</reference>
<dbReference type="SUPFAM" id="SSF56601">
    <property type="entry name" value="beta-lactamase/transpeptidase-like"/>
    <property type="match status" value="1"/>
</dbReference>
<dbReference type="AlphaFoldDB" id="A0A382UL76"/>
<gene>
    <name evidence="2" type="ORF">METZ01_LOCUS387285</name>
</gene>
<feature type="domain" description="Beta-lactamase-related" evidence="1">
    <location>
        <begin position="20"/>
        <end position="229"/>
    </location>
</feature>